<sequence>MLLLLSVLMLLMQLQQFLINYQHFPALIIWMQLVHFERHHLIVQTTITRRLVVTMLHRLSPMIRYVSSSTVLYATCTLNLYLHEFCDLLCTCQNTLHILFLVHKEFPLWSDKFFCCNNFSAFPNNLHDIVLFCCYCYCCC</sequence>
<keyword evidence="1" id="KW-0732">Signal</keyword>
<feature type="signal peptide" evidence="1">
    <location>
        <begin position="1"/>
        <end position="16"/>
    </location>
</feature>
<name>U5ENI3_9DIPT</name>
<evidence type="ECO:0000256" key="1">
    <source>
        <dbReference type="SAM" id="SignalP"/>
    </source>
</evidence>
<dbReference type="EMBL" id="GANO01005034">
    <property type="protein sequence ID" value="JAB54837.1"/>
    <property type="molecule type" value="mRNA"/>
</dbReference>
<organism evidence="2">
    <name type="scientific">Corethrella appendiculata</name>
    <dbReference type="NCBI Taxonomy" id="1370023"/>
    <lineage>
        <taxon>Eukaryota</taxon>
        <taxon>Metazoa</taxon>
        <taxon>Ecdysozoa</taxon>
        <taxon>Arthropoda</taxon>
        <taxon>Hexapoda</taxon>
        <taxon>Insecta</taxon>
        <taxon>Pterygota</taxon>
        <taxon>Neoptera</taxon>
        <taxon>Endopterygota</taxon>
        <taxon>Diptera</taxon>
        <taxon>Nematocera</taxon>
        <taxon>Culicoidea</taxon>
        <taxon>Chaoboridae</taxon>
        <taxon>Corethrella</taxon>
    </lineage>
</organism>
<dbReference type="AlphaFoldDB" id="U5ENI3"/>
<protein>
    <submittedName>
        <fullName evidence="2">Putative secreted protein</fullName>
    </submittedName>
</protein>
<evidence type="ECO:0000313" key="2">
    <source>
        <dbReference type="EMBL" id="JAB54837.1"/>
    </source>
</evidence>
<accession>U5ENI3</accession>
<proteinExistence type="evidence at transcript level"/>
<feature type="chain" id="PRO_5004659473" evidence="1">
    <location>
        <begin position="17"/>
        <end position="140"/>
    </location>
</feature>
<reference evidence="2" key="1">
    <citation type="journal article" date="2014" name="Insect Biochem. Mol. Biol.">
        <title>An insight into the sialome of the frog biting fly, Corethrella appendiculata.</title>
        <authorList>
            <person name="Ribeiro J.M.C."/>
            <person name="Chagas A.C."/>
            <person name="Pham V.M."/>
            <person name="Lounibos L.P."/>
            <person name="Calvo E."/>
        </authorList>
    </citation>
    <scope>NUCLEOTIDE SEQUENCE</scope>
    <source>
        <tissue evidence="2">Salivary glands</tissue>
    </source>
</reference>